<dbReference type="Proteomes" id="UP000260680">
    <property type="component" value="Unassembled WGS sequence"/>
</dbReference>
<evidence type="ECO:0000313" key="1">
    <source>
        <dbReference type="EMBL" id="RFZ76396.1"/>
    </source>
</evidence>
<gene>
    <name evidence="1" type="ORF">DS742_23660</name>
</gene>
<organism evidence="1 2">
    <name type="scientific">Lacrimispora amygdalina</name>
    <dbReference type="NCBI Taxonomy" id="253257"/>
    <lineage>
        <taxon>Bacteria</taxon>
        <taxon>Bacillati</taxon>
        <taxon>Bacillota</taxon>
        <taxon>Clostridia</taxon>
        <taxon>Lachnospirales</taxon>
        <taxon>Lachnospiraceae</taxon>
        <taxon>Lacrimispora</taxon>
    </lineage>
</organism>
<dbReference type="AlphaFoldDB" id="A0A3E2N5Z9"/>
<comment type="caution">
    <text evidence="1">The sequence shown here is derived from an EMBL/GenBank/DDBJ whole genome shotgun (WGS) entry which is preliminary data.</text>
</comment>
<evidence type="ECO:0000313" key="2">
    <source>
        <dbReference type="Proteomes" id="UP000260680"/>
    </source>
</evidence>
<proteinExistence type="predicted"/>
<reference evidence="1 2" key="1">
    <citation type="submission" date="2018-07" db="EMBL/GenBank/DDBJ databases">
        <title>New species, Clostridium PI-S10-A1B.</title>
        <authorList>
            <person name="Krishna G."/>
            <person name="Summeta K."/>
            <person name="Shikha S."/>
            <person name="Prabhu P.B."/>
            <person name="Suresh K."/>
        </authorList>
    </citation>
    <scope>NUCLEOTIDE SEQUENCE [LARGE SCALE GENOMIC DNA]</scope>
    <source>
        <strain evidence="1 2">PI-S10-A1B</strain>
    </source>
</reference>
<protein>
    <submittedName>
        <fullName evidence="1">Uncharacterized protein</fullName>
    </submittedName>
</protein>
<name>A0A3E2N5Z9_9FIRM</name>
<accession>A0A3E2N5Z9</accession>
<sequence length="70" mass="8409">MEIEQTLGEKTIVYTFEFDSEIFIKYLKNYLDKHISQWDSEYAFNGEDVVINFFNEVIEKGDITERIFSK</sequence>
<dbReference type="EMBL" id="QOHO01000087">
    <property type="protein sequence ID" value="RFZ76396.1"/>
    <property type="molecule type" value="Genomic_DNA"/>
</dbReference>